<dbReference type="Pfam" id="PF00293">
    <property type="entry name" value="NUDIX"/>
    <property type="match status" value="1"/>
</dbReference>
<dbReference type="Gene3D" id="3.90.79.10">
    <property type="entry name" value="Nucleoside Triphosphate Pyrophosphohydrolase"/>
    <property type="match status" value="1"/>
</dbReference>
<sequence>VEIDPIAREPVPVEQSGIQGGGFRQAMKSAIQGDVIDADGYRYNVGIVLCNSQNQVLWARRSRHDGWQFPQGGVESKESAIDAVYRELYEEVGLSPHHVRMVGSTRSWLRYDVPIVNQRANGVRFRGQKQMWFL</sequence>
<feature type="non-terminal residue" evidence="3">
    <location>
        <position position="1"/>
    </location>
</feature>
<name>A0A382D7U9_9ZZZZ</name>
<evidence type="ECO:0000313" key="3">
    <source>
        <dbReference type="EMBL" id="SVB33683.1"/>
    </source>
</evidence>
<dbReference type="PANTHER" id="PTHR43736">
    <property type="entry name" value="ADP-RIBOSE PYROPHOSPHATASE"/>
    <property type="match status" value="1"/>
</dbReference>
<dbReference type="InterPro" id="IPR015797">
    <property type="entry name" value="NUDIX_hydrolase-like_dom_sf"/>
</dbReference>
<keyword evidence="1" id="KW-0378">Hydrolase</keyword>
<dbReference type="GO" id="GO:0016787">
    <property type="term" value="F:hydrolase activity"/>
    <property type="evidence" value="ECO:0007669"/>
    <property type="project" value="UniProtKB-KW"/>
</dbReference>
<gene>
    <name evidence="3" type="ORF">METZ01_LOCUS186537</name>
</gene>
<dbReference type="InterPro" id="IPR000086">
    <property type="entry name" value="NUDIX_hydrolase_dom"/>
</dbReference>
<feature type="non-terminal residue" evidence="3">
    <location>
        <position position="134"/>
    </location>
</feature>
<dbReference type="SUPFAM" id="SSF55811">
    <property type="entry name" value="Nudix"/>
    <property type="match status" value="1"/>
</dbReference>
<dbReference type="PROSITE" id="PS00893">
    <property type="entry name" value="NUDIX_BOX"/>
    <property type="match status" value="1"/>
</dbReference>
<evidence type="ECO:0000256" key="1">
    <source>
        <dbReference type="ARBA" id="ARBA00022801"/>
    </source>
</evidence>
<feature type="domain" description="Nudix hydrolase" evidence="2">
    <location>
        <begin position="40"/>
        <end position="134"/>
    </location>
</feature>
<proteinExistence type="predicted"/>
<accession>A0A382D7U9</accession>
<dbReference type="PROSITE" id="PS51462">
    <property type="entry name" value="NUDIX"/>
    <property type="match status" value="1"/>
</dbReference>
<reference evidence="3" key="1">
    <citation type="submission" date="2018-05" db="EMBL/GenBank/DDBJ databases">
        <authorList>
            <person name="Lanie J.A."/>
            <person name="Ng W.-L."/>
            <person name="Kazmierczak K.M."/>
            <person name="Andrzejewski T.M."/>
            <person name="Davidsen T.M."/>
            <person name="Wayne K.J."/>
            <person name="Tettelin H."/>
            <person name="Glass J.I."/>
            <person name="Rusch D."/>
            <person name="Podicherti R."/>
            <person name="Tsui H.-C.T."/>
            <person name="Winkler M.E."/>
        </authorList>
    </citation>
    <scope>NUCLEOTIDE SEQUENCE</scope>
</reference>
<organism evidence="3">
    <name type="scientific">marine metagenome</name>
    <dbReference type="NCBI Taxonomy" id="408172"/>
    <lineage>
        <taxon>unclassified sequences</taxon>
        <taxon>metagenomes</taxon>
        <taxon>ecological metagenomes</taxon>
    </lineage>
</organism>
<dbReference type="AlphaFoldDB" id="A0A382D7U9"/>
<dbReference type="InterPro" id="IPR020084">
    <property type="entry name" value="NUDIX_hydrolase_CS"/>
</dbReference>
<dbReference type="PANTHER" id="PTHR43736:SF1">
    <property type="entry name" value="DIHYDRONEOPTERIN TRIPHOSPHATE DIPHOSPHATASE"/>
    <property type="match status" value="1"/>
</dbReference>
<protein>
    <recommendedName>
        <fullName evidence="2">Nudix hydrolase domain-containing protein</fullName>
    </recommendedName>
</protein>
<dbReference type="EMBL" id="UINC01037742">
    <property type="protein sequence ID" value="SVB33683.1"/>
    <property type="molecule type" value="Genomic_DNA"/>
</dbReference>
<evidence type="ECO:0000259" key="2">
    <source>
        <dbReference type="PROSITE" id="PS51462"/>
    </source>
</evidence>